<name>A0ABV5VMU6_9ACTN</name>
<accession>A0ABV5VMU6</accession>
<gene>
    <name evidence="1" type="ORF">ACFFRO_28850</name>
</gene>
<evidence type="ECO:0000313" key="1">
    <source>
        <dbReference type="EMBL" id="MFB9739079.1"/>
    </source>
</evidence>
<protein>
    <submittedName>
        <fullName evidence="1">Uncharacterized protein</fullName>
    </submittedName>
</protein>
<organism evidence="1 2">
    <name type="scientific">Streptomyces thermocoprophilus</name>
    <dbReference type="NCBI Taxonomy" id="78356"/>
    <lineage>
        <taxon>Bacteria</taxon>
        <taxon>Bacillati</taxon>
        <taxon>Actinomycetota</taxon>
        <taxon>Actinomycetes</taxon>
        <taxon>Kitasatosporales</taxon>
        <taxon>Streptomycetaceae</taxon>
        <taxon>Streptomyces</taxon>
    </lineage>
</organism>
<keyword evidence="2" id="KW-1185">Reference proteome</keyword>
<dbReference type="EMBL" id="JBHMAR010000069">
    <property type="protein sequence ID" value="MFB9739079.1"/>
    <property type="molecule type" value="Genomic_DNA"/>
</dbReference>
<comment type="caution">
    <text evidence="1">The sequence shown here is derived from an EMBL/GenBank/DDBJ whole genome shotgun (WGS) entry which is preliminary data.</text>
</comment>
<sequence length="86" mass="9784">MDTHNAIVVDADGVTLDINGVSAEFPWQEVRSVHYRAGANGRKLMLGVIHLDGHFYESEVEARPKARLTQWFTQLAWVLHHYRPTG</sequence>
<dbReference type="Proteomes" id="UP001589703">
    <property type="component" value="Unassembled WGS sequence"/>
</dbReference>
<evidence type="ECO:0000313" key="2">
    <source>
        <dbReference type="Proteomes" id="UP001589703"/>
    </source>
</evidence>
<reference evidence="1 2" key="1">
    <citation type="submission" date="2024-09" db="EMBL/GenBank/DDBJ databases">
        <authorList>
            <person name="Sun Q."/>
            <person name="Mori K."/>
        </authorList>
    </citation>
    <scope>NUCLEOTIDE SEQUENCE [LARGE SCALE GENOMIC DNA]</scope>
    <source>
        <strain evidence="1 2">JCM 10918</strain>
    </source>
</reference>
<dbReference type="RefSeq" id="WP_383225093.1">
    <property type="nucleotide sequence ID" value="NZ_JBHSVL010000002.1"/>
</dbReference>
<proteinExistence type="predicted"/>